<organism evidence="8 9">
    <name type="scientific">Dokdonia donghaensis DSW-1</name>
    <dbReference type="NCBI Taxonomy" id="1300343"/>
    <lineage>
        <taxon>Bacteria</taxon>
        <taxon>Pseudomonadati</taxon>
        <taxon>Bacteroidota</taxon>
        <taxon>Flavobacteriia</taxon>
        <taxon>Flavobacteriales</taxon>
        <taxon>Flavobacteriaceae</taxon>
        <taxon>Dokdonia</taxon>
    </lineage>
</organism>
<dbReference type="AlphaFoldDB" id="A0A0A2GXG1"/>
<keyword evidence="9" id="KW-1185">Reference proteome</keyword>
<gene>
    <name evidence="8" type="ORF">NV36_00325</name>
</gene>
<feature type="domain" description="Cardiolipin synthase N-terminal" evidence="7">
    <location>
        <begin position="18"/>
        <end position="57"/>
    </location>
</feature>
<evidence type="ECO:0000313" key="8">
    <source>
        <dbReference type="EMBL" id="KGO07897.1"/>
    </source>
</evidence>
<feature type="transmembrane region" description="Helical" evidence="6">
    <location>
        <begin position="35"/>
        <end position="55"/>
    </location>
</feature>
<evidence type="ECO:0000256" key="2">
    <source>
        <dbReference type="ARBA" id="ARBA00022475"/>
    </source>
</evidence>
<keyword evidence="4 6" id="KW-1133">Transmembrane helix</keyword>
<dbReference type="GO" id="GO:0005886">
    <property type="term" value="C:plasma membrane"/>
    <property type="evidence" value="ECO:0007669"/>
    <property type="project" value="UniProtKB-SubCell"/>
</dbReference>
<proteinExistence type="predicted"/>
<evidence type="ECO:0000256" key="3">
    <source>
        <dbReference type="ARBA" id="ARBA00022692"/>
    </source>
</evidence>
<protein>
    <recommendedName>
        <fullName evidence="7">Cardiolipin synthase N-terminal domain-containing protein</fullName>
    </recommendedName>
</protein>
<dbReference type="RefSeq" id="WP_035328493.1">
    <property type="nucleotide sequence ID" value="NZ_JSAQ01000001.1"/>
</dbReference>
<reference evidence="8 9" key="1">
    <citation type="submission" date="2014-10" db="EMBL/GenBank/DDBJ databases">
        <title>Draft genome sequence of the proteorhodopsin-containing marine bacterium Dokdonia donghaensis.</title>
        <authorList>
            <person name="Gomez-Consarnau L."/>
            <person name="Gonzalez J.M."/>
            <person name="Riedel T."/>
            <person name="Jaenicke S."/>
            <person name="Wagner-Doebler I."/>
            <person name="Fuhrman J.A."/>
        </authorList>
    </citation>
    <scope>NUCLEOTIDE SEQUENCE [LARGE SCALE GENOMIC DNA]</scope>
    <source>
        <strain evidence="8 9">DSW-1</strain>
    </source>
</reference>
<dbReference type="InterPro" id="IPR027379">
    <property type="entry name" value="CLS_N"/>
</dbReference>
<evidence type="ECO:0000256" key="5">
    <source>
        <dbReference type="ARBA" id="ARBA00023136"/>
    </source>
</evidence>
<dbReference type="Proteomes" id="UP000030140">
    <property type="component" value="Unassembled WGS sequence"/>
</dbReference>
<evidence type="ECO:0000259" key="7">
    <source>
        <dbReference type="Pfam" id="PF13396"/>
    </source>
</evidence>
<keyword evidence="2" id="KW-1003">Cell membrane</keyword>
<sequence length="62" mass="7196">MIGPWQLGLIIIVLGIPLLATIDILRHRFRDNEKLIWLLVVLFMPFVGTLLYLGLGRKKRIK</sequence>
<dbReference type="EMBL" id="JSAQ01000001">
    <property type="protein sequence ID" value="KGO07897.1"/>
    <property type="molecule type" value="Genomic_DNA"/>
</dbReference>
<comment type="subcellular location">
    <subcellularLocation>
        <location evidence="1">Cell membrane</location>
        <topology evidence="1">Multi-pass membrane protein</topology>
    </subcellularLocation>
</comment>
<feature type="transmembrane region" description="Helical" evidence="6">
    <location>
        <begin position="7"/>
        <end position="29"/>
    </location>
</feature>
<keyword evidence="5 6" id="KW-0472">Membrane</keyword>
<evidence type="ECO:0000313" key="9">
    <source>
        <dbReference type="Proteomes" id="UP000030140"/>
    </source>
</evidence>
<dbReference type="Pfam" id="PF13396">
    <property type="entry name" value="PLDc_N"/>
    <property type="match status" value="1"/>
</dbReference>
<name>A0A0A2GXG1_9FLAO</name>
<keyword evidence="3 6" id="KW-0812">Transmembrane</keyword>
<evidence type="ECO:0000256" key="6">
    <source>
        <dbReference type="SAM" id="Phobius"/>
    </source>
</evidence>
<accession>A0A0A2GXG1</accession>
<evidence type="ECO:0000256" key="1">
    <source>
        <dbReference type="ARBA" id="ARBA00004651"/>
    </source>
</evidence>
<comment type="caution">
    <text evidence="8">The sequence shown here is derived from an EMBL/GenBank/DDBJ whole genome shotgun (WGS) entry which is preliminary data.</text>
</comment>
<evidence type="ECO:0000256" key="4">
    <source>
        <dbReference type="ARBA" id="ARBA00022989"/>
    </source>
</evidence>